<feature type="binding site" evidence="9">
    <location>
        <begin position="578"/>
        <end position="582"/>
    </location>
    <ligand>
        <name>AMP</name>
        <dbReference type="ChEBI" id="CHEBI:456215"/>
    </ligand>
</feature>
<proteinExistence type="inferred from homology"/>
<feature type="binding site" evidence="10">
    <location>
        <position position="619"/>
    </location>
    <ligand>
        <name>Zn(2+)</name>
        <dbReference type="ChEBI" id="CHEBI:29105"/>
        <label>1</label>
    </ligand>
</feature>
<dbReference type="PANTHER" id="PTHR11347">
    <property type="entry name" value="CYCLIC NUCLEOTIDE PHOSPHODIESTERASE"/>
    <property type="match status" value="1"/>
</dbReference>
<protein>
    <recommendedName>
        <fullName evidence="4">3',5'-cyclic-AMP phosphodiesterase</fullName>
        <ecNumber evidence="4">3.1.4.53</ecNumber>
    </recommendedName>
</protein>
<dbReference type="Pfam" id="PF13426">
    <property type="entry name" value="PAS_9"/>
    <property type="match status" value="1"/>
</dbReference>
<comment type="caution">
    <text evidence="14">The sequence shown here is derived from an EMBL/GenBank/DDBJ whole genome shotgun (WGS) entry which is preliminary data.</text>
</comment>
<name>A0AA88IPI9_ARTSF</name>
<evidence type="ECO:0000313" key="15">
    <source>
        <dbReference type="Proteomes" id="UP001187531"/>
    </source>
</evidence>
<comment type="cofactor">
    <cofactor evidence="1">
        <name>a divalent metal cation</name>
        <dbReference type="ChEBI" id="CHEBI:60240"/>
    </cofactor>
</comment>
<feature type="binding site" evidence="10">
    <location>
        <position position="619"/>
    </location>
    <ligand>
        <name>Zn(2+)</name>
        <dbReference type="ChEBI" id="CHEBI:29105"/>
        <label>2</label>
    </ligand>
</feature>
<evidence type="ECO:0000256" key="11">
    <source>
        <dbReference type="SAM" id="MobiDB-lite"/>
    </source>
</evidence>
<evidence type="ECO:0000256" key="10">
    <source>
        <dbReference type="PIRSR" id="PIRSR623088-3"/>
    </source>
</evidence>
<dbReference type="AlphaFoldDB" id="A0AA88IPI9"/>
<keyword evidence="15" id="KW-1185">Reference proteome</keyword>
<dbReference type="Proteomes" id="UP001187531">
    <property type="component" value="Unassembled WGS sequence"/>
</dbReference>
<dbReference type="PROSITE" id="PS51845">
    <property type="entry name" value="PDEASE_I_2"/>
    <property type="match status" value="1"/>
</dbReference>
<feature type="binding site" evidence="10">
    <location>
        <position position="618"/>
    </location>
    <ligand>
        <name>Zn(2+)</name>
        <dbReference type="ChEBI" id="CHEBI:29105"/>
        <label>1</label>
    </ligand>
</feature>
<dbReference type="EC" id="3.1.4.53" evidence="4"/>
<feature type="binding site" evidence="10">
    <location>
        <position position="582"/>
    </location>
    <ligand>
        <name>Zn(2+)</name>
        <dbReference type="ChEBI" id="CHEBI:29105"/>
        <label>1</label>
    </ligand>
</feature>
<dbReference type="NCBIfam" id="TIGR00229">
    <property type="entry name" value="sensory_box"/>
    <property type="match status" value="1"/>
</dbReference>
<evidence type="ECO:0000256" key="1">
    <source>
        <dbReference type="ARBA" id="ARBA00001968"/>
    </source>
</evidence>
<dbReference type="SUPFAM" id="SSF109604">
    <property type="entry name" value="HD-domain/PDEase-like"/>
    <property type="match status" value="1"/>
</dbReference>
<dbReference type="Pfam" id="PF00233">
    <property type="entry name" value="PDEase_I"/>
    <property type="match status" value="1"/>
</dbReference>
<dbReference type="InterPro" id="IPR035965">
    <property type="entry name" value="PAS-like_dom_sf"/>
</dbReference>
<evidence type="ECO:0000313" key="14">
    <source>
        <dbReference type="EMBL" id="KAK2727681.1"/>
    </source>
</evidence>
<evidence type="ECO:0000259" key="13">
    <source>
        <dbReference type="PROSITE" id="PS51845"/>
    </source>
</evidence>
<evidence type="ECO:0000256" key="6">
    <source>
        <dbReference type="ARBA" id="ARBA00022801"/>
    </source>
</evidence>
<organism evidence="14 15">
    <name type="scientific">Artemia franciscana</name>
    <name type="common">Brine shrimp</name>
    <name type="synonym">Artemia sanfranciscana</name>
    <dbReference type="NCBI Taxonomy" id="6661"/>
    <lineage>
        <taxon>Eukaryota</taxon>
        <taxon>Metazoa</taxon>
        <taxon>Ecdysozoa</taxon>
        <taxon>Arthropoda</taxon>
        <taxon>Crustacea</taxon>
        <taxon>Branchiopoda</taxon>
        <taxon>Anostraca</taxon>
        <taxon>Artemiidae</taxon>
        <taxon>Artemia</taxon>
    </lineage>
</organism>
<evidence type="ECO:0000256" key="7">
    <source>
        <dbReference type="ARBA" id="ARBA00023149"/>
    </source>
</evidence>
<feature type="binding site" evidence="9">
    <location>
        <position position="796"/>
    </location>
    <ligand>
        <name>AMP</name>
        <dbReference type="ChEBI" id="CHEBI:456215"/>
    </ligand>
</feature>
<dbReference type="EMBL" id="JAVRJZ010000001">
    <property type="protein sequence ID" value="KAK2727681.1"/>
    <property type="molecule type" value="Genomic_DNA"/>
</dbReference>
<evidence type="ECO:0000256" key="8">
    <source>
        <dbReference type="PIRSR" id="PIRSR623088-1"/>
    </source>
</evidence>
<dbReference type="SMART" id="SM00471">
    <property type="entry name" value="HDc"/>
    <property type="match status" value="1"/>
</dbReference>
<dbReference type="InterPro" id="IPR036971">
    <property type="entry name" value="PDEase_catalytic_dom_sf"/>
</dbReference>
<dbReference type="CDD" id="cd00130">
    <property type="entry name" value="PAS"/>
    <property type="match status" value="1"/>
</dbReference>
<dbReference type="SUPFAM" id="SSF55785">
    <property type="entry name" value="PYP-like sensor domain (PAS domain)"/>
    <property type="match status" value="1"/>
</dbReference>
<feature type="domain" description="PDEase" evidence="13">
    <location>
        <begin position="502"/>
        <end position="838"/>
    </location>
</feature>
<dbReference type="InterPro" id="IPR002073">
    <property type="entry name" value="PDEase_catalytic_dom"/>
</dbReference>
<evidence type="ECO:0000256" key="5">
    <source>
        <dbReference type="ARBA" id="ARBA00022723"/>
    </source>
</evidence>
<dbReference type="GO" id="GO:0004115">
    <property type="term" value="F:3',5'-cyclic-AMP phosphodiesterase activity"/>
    <property type="evidence" value="ECO:0007669"/>
    <property type="project" value="UniProtKB-EC"/>
</dbReference>
<feature type="domain" description="PAS" evidence="12">
    <location>
        <begin position="230"/>
        <end position="284"/>
    </location>
</feature>
<evidence type="ECO:0000256" key="2">
    <source>
        <dbReference type="ARBA" id="ARBA00004703"/>
    </source>
</evidence>
<comment type="similarity">
    <text evidence="3">Belongs to the cyclic nucleotide phosphodiesterase family. PDE8 subfamily.</text>
</comment>
<evidence type="ECO:0000256" key="4">
    <source>
        <dbReference type="ARBA" id="ARBA00012276"/>
    </source>
</evidence>
<sequence>MGCAPSSHISTTDGRQRSSLVLDTVERDGDLTSLEPPRTALPDVANHKPKDGTDNDISWTRGSRDTGQLAGRKVSGRRNSCLKLGTMRIPHEPIKILLSFSREDAQSNAWTWAARKLGNSSTLYRNSESAGEAFSINQHQLVIVDRRHSNRTAEADQLVRCIRATPGGRHAVVIAVVKRSLLEREENSVQSLLEIGYDRCYPESGSLGACLNELTTLLCGEISSRRRLKAAEAVMSVLEMSRELVTITDQNHIVQYINPACERILGYSMQDLANQNIVDLLRVEGVKFDVADATLLAQKKGREWEGTMFYRRKTGDSVPLFTRVISLNVDGIPDRPEHVVLMKEAPPLLADKFTSNDLGGDLYPLARGSLRSIRKPSYDVRSINSEVGNVLRRQSLARLHSLAIEAPITKVINILAALQESSPAHVAQTLDKVIDILRSAELYSPPIFDTKGKSDDPVATDLLAALLQGPRQSNAGVRRSSNESAARVTPTALARPLLPTGSNLAVPIQLRDLLETDSEWSFDVIKLEKLTGKRPLVWAGLTILSRFDVPRTLGCDEVTLQNWLTLIESHYHSSNSYHNSTHAADVLQSTAYFLVRPRIKDLLDPLEQAASLIAAITHDIDHPGKTSAFLCNSGSDLAILYNDLCVLESHHAALTFKLTLSDDRVNIFKNLDPDTYREIRKIIIDMVLATEMTKHFEHLSKFVNVFTKPLTKEDEYNIDDLNVSNLSTAENITLVRRMLIKCADISNPVRPLKICIEWTRRIVEEYFSQTDEENMRGLPLVMAQFERSTCSVPKSQIGFIDFFVSDMFDAWDAFIEIPELMNHLKLNYEYWKQLEVKGLTGIPPEDSYNNLDEQLRVQDDRIDEKDETVQDFL</sequence>
<dbReference type="InterPro" id="IPR057304">
    <property type="entry name" value="PDE8-like_REC_N"/>
</dbReference>
<dbReference type="InterPro" id="IPR023088">
    <property type="entry name" value="PDEase"/>
</dbReference>
<feature type="active site" description="Proton donor" evidence="8">
    <location>
        <position position="578"/>
    </location>
</feature>
<feature type="binding site" evidence="9">
    <location>
        <position position="619"/>
    </location>
    <ligand>
        <name>AMP</name>
        <dbReference type="ChEBI" id="CHEBI:456215"/>
    </ligand>
</feature>
<gene>
    <name evidence="14" type="ORF">QYM36_008237</name>
</gene>
<dbReference type="Gene3D" id="1.10.1300.10">
    <property type="entry name" value="3'5'-cyclic nucleotide phosphodiesterase, catalytic domain"/>
    <property type="match status" value="1"/>
</dbReference>
<keyword evidence="7" id="KW-0114">cAMP</keyword>
<feature type="compositionally biased region" description="Polar residues" evidence="11">
    <location>
        <begin position="7"/>
        <end position="21"/>
    </location>
</feature>
<dbReference type="Gene3D" id="3.30.450.20">
    <property type="entry name" value="PAS domain"/>
    <property type="match status" value="1"/>
</dbReference>
<evidence type="ECO:0000256" key="9">
    <source>
        <dbReference type="PIRSR" id="PIRSR623088-2"/>
    </source>
</evidence>
<dbReference type="PROSITE" id="PS50112">
    <property type="entry name" value="PAS"/>
    <property type="match status" value="1"/>
</dbReference>
<dbReference type="CDD" id="cd00077">
    <property type="entry name" value="HDc"/>
    <property type="match status" value="1"/>
</dbReference>
<keyword evidence="5 10" id="KW-0479">Metal-binding</keyword>
<feature type="region of interest" description="Disordered" evidence="11">
    <location>
        <begin position="1"/>
        <end position="75"/>
    </location>
</feature>
<dbReference type="FunFam" id="1.10.1300.10:FF:000002">
    <property type="entry name" value="Phosphodiesterase"/>
    <property type="match status" value="1"/>
</dbReference>
<reference evidence="14" key="1">
    <citation type="submission" date="2023-07" db="EMBL/GenBank/DDBJ databases">
        <title>Chromosome-level genome assembly of Artemia franciscana.</title>
        <authorList>
            <person name="Jo E."/>
        </authorList>
    </citation>
    <scope>NUCLEOTIDE SEQUENCE</scope>
    <source>
        <tissue evidence="14">Whole body</tissue>
    </source>
</reference>
<evidence type="ECO:0000256" key="3">
    <source>
        <dbReference type="ARBA" id="ARBA00006437"/>
    </source>
</evidence>
<keyword evidence="6" id="KW-0378">Hydrolase</keyword>
<feature type="binding site" evidence="9">
    <location>
        <position position="744"/>
    </location>
    <ligand>
        <name>AMP</name>
        <dbReference type="ChEBI" id="CHEBI:456215"/>
    </ligand>
</feature>
<dbReference type="GO" id="GO:0046872">
    <property type="term" value="F:metal ion binding"/>
    <property type="evidence" value="ECO:0007669"/>
    <property type="project" value="UniProtKB-KW"/>
</dbReference>
<feature type="binding site" evidence="10">
    <location>
        <position position="744"/>
    </location>
    <ligand>
        <name>Zn(2+)</name>
        <dbReference type="ChEBI" id="CHEBI:29105"/>
        <label>1</label>
    </ligand>
</feature>
<dbReference type="InterPro" id="IPR000014">
    <property type="entry name" value="PAS"/>
</dbReference>
<accession>A0AA88IPI9</accession>
<evidence type="ECO:0000259" key="12">
    <source>
        <dbReference type="PROSITE" id="PS50112"/>
    </source>
</evidence>
<dbReference type="GO" id="GO:0007165">
    <property type="term" value="P:signal transduction"/>
    <property type="evidence" value="ECO:0007669"/>
    <property type="project" value="InterPro"/>
</dbReference>
<dbReference type="InterPro" id="IPR003607">
    <property type="entry name" value="HD/PDEase_dom"/>
</dbReference>
<dbReference type="Pfam" id="PF23198">
    <property type="entry name" value="PDE8A_N"/>
    <property type="match status" value="1"/>
</dbReference>
<comment type="pathway">
    <text evidence="2">Purine metabolism; 3',5'-cyclic AMP degradation; AMP from 3',5'-cyclic AMP: step 1/1.</text>
</comment>
<dbReference type="PRINTS" id="PR00387">
    <property type="entry name" value="PDIESTERASE1"/>
</dbReference>